<dbReference type="InterPro" id="IPR018062">
    <property type="entry name" value="HTH_AraC-typ_CS"/>
</dbReference>
<dbReference type="EMBL" id="APLQ01000011">
    <property type="protein sequence ID" value="ENO15382.2"/>
    <property type="molecule type" value="Genomic_DNA"/>
</dbReference>
<name>N6WWF3_9GAMM</name>
<dbReference type="PROSITE" id="PS00041">
    <property type="entry name" value="HTH_ARAC_FAMILY_1"/>
    <property type="match status" value="1"/>
</dbReference>
<dbReference type="GO" id="GO:0009893">
    <property type="term" value="P:positive regulation of metabolic process"/>
    <property type="evidence" value="ECO:0007669"/>
    <property type="project" value="UniProtKB-ARBA"/>
</dbReference>
<proteinExistence type="predicted"/>
<dbReference type="GO" id="GO:0003700">
    <property type="term" value="F:DNA-binding transcription factor activity"/>
    <property type="evidence" value="ECO:0007669"/>
    <property type="project" value="InterPro"/>
</dbReference>
<dbReference type="AlphaFoldDB" id="N6WWF3"/>
<dbReference type="InterPro" id="IPR009057">
    <property type="entry name" value="Homeodomain-like_sf"/>
</dbReference>
<dbReference type="PANTHER" id="PTHR46796">
    <property type="entry name" value="HTH-TYPE TRANSCRIPTIONAL ACTIVATOR RHAS-RELATED"/>
    <property type="match status" value="1"/>
</dbReference>
<dbReference type="PANTHER" id="PTHR46796:SF6">
    <property type="entry name" value="ARAC SUBFAMILY"/>
    <property type="match status" value="1"/>
</dbReference>
<dbReference type="Gene3D" id="1.10.10.60">
    <property type="entry name" value="Homeodomain-like"/>
    <property type="match status" value="2"/>
</dbReference>
<evidence type="ECO:0000256" key="1">
    <source>
        <dbReference type="ARBA" id="ARBA00023015"/>
    </source>
</evidence>
<comment type="function">
    <text evidence="5">Regulatory protein of the TOL plasmid xyl operons. XylS activates the xylXYZLTEGFJQKIH operon required for the degradation of toluene, m-xylene and p-xylene.</text>
</comment>
<dbReference type="PROSITE" id="PS01124">
    <property type="entry name" value="HTH_ARAC_FAMILY_2"/>
    <property type="match status" value="1"/>
</dbReference>
<dbReference type="PRINTS" id="PR00032">
    <property type="entry name" value="HTHARAC"/>
</dbReference>
<dbReference type="STRING" id="626887.J057_08526"/>
<sequence length="303" mass="34387">MLDWRKAVHQTAQTPHNRDIVDALRLAGAAPRRVLELDGGRALALWHNQLGEARYERPRHHALSIYTRSGEQTTRQVNGRAVSQGFPGAVCLFPAGSQSQWKIAGPFEFVHLYFNELDLRRCAEQTWDCEPDHIQLAERYQVEDDIIAQAGKLIDMGDWNAPGQALAADHLTHWLLVQIVSRHASIDRPPPAVAGTLAPKHRRLLQERIEAQLDQPLNLATLAGWVNLSPYHFARLFRASFGCAPYQYLQERRLTRARDELRQSDLPVTTIAMHCGFNDASQFSRAFRKRFGITPSAYRISQT</sequence>
<feature type="domain" description="HTH araC/xylS-type" evidence="6">
    <location>
        <begin position="203"/>
        <end position="301"/>
    </location>
</feature>
<keyword evidence="8" id="KW-1185">Reference proteome</keyword>
<evidence type="ECO:0000256" key="3">
    <source>
        <dbReference type="ARBA" id="ARBA00023159"/>
    </source>
</evidence>
<keyword evidence="4" id="KW-0804">Transcription</keyword>
<gene>
    <name evidence="7" type="ORF">J057_08526</name>
</gene>
<evidence type="ECO:0000313" key="7">
    <source>
        <dbReference type="EMBL" id="ENO15382.2"/>
    </source>
</evidence>
<dbReference type="Proteomes" id="UP000013165">
    <property type="component" value="Unassembled WGS sequence"/>
</dbReference>
<evidence type="ECO:0000256" key="5">
    <source>
        <dbReference type="ARBA" id="ARBA00037345"/>
    </source>
</evidence>
<dbReference type="OrthoDB" id="5622169at2"/>
<dbReference type="PATRIC" id="fig|626887.3.peg.1702"/>
<dbReference type="Pfam" id="PF12833">
    <property type="entry name" value="HTH_18"/>
    <property type="match status" value="1"/>
</dbReference>
<dbReference type="SMART" id="SM00342">
    <property type="entry name" value="HTH_ARAC"/>
    <property type="match status" value="1"/>
</dbReference>
<dbReference type="SUPFAM" id="SSF46689">
    <property type="entry name" value="Homeodomain-like"/>
    <property type="match status" value="2"/>
</dbReference>
<dbReference type="eggNOG" id="COG4977">
    <property type="taxonomic scope" value="Bacteria"/>
</dbReference>
<dbReference type="HOGENOM" id="CLU_000445_88_4_6"/>
<dbReference type="GO" id="GO:0043565">
    <property type="term" value="F:sequence-specific DNA binding"/>
    <property type="evidence" value="ECO:0007669"/>
    <property type="project" value="InterPro"/>
</dbReference>
<reference evidence="7 8" key="1">
    <citation type="journal article" date="2013" name="Genome Announc.">
        <title>Genome Sequence of the Polycyclic Aromatic Hydrocarbon-Degrading Bacterium Strain Marinobacter nanhaiticus D15-8WT.</title>
        <authorList>
            <person name="Cui Z."/>
            <person name="Gao W."/>
            <person name="Li Q."/>
            <person name="Xu G."/>
            <person name="Zheng L."/>
        </authorList>
    </citation>
    <scope>NUCLEOTIDE SEQUENCE [LARGE SCALE GENOMIC DNA]</scope>
    <source>
        <strain evidence="7 8">D15-8W</strain>
    </source>
</reference>
<comment type="caution">
    <text evidence="7">The sequence shown here is derived from an EMBL/GenBank/DDBJ whole genome shotgun (WGS) entry which is preliminary data.</text>
</comment>
<keyword evidence="3" id="KW-0010">Activator</keyword>
<evidence type="ECO:0000256" key="4">
    <source>
        <dbReference type="ARBA" id="ARBA00023163"/>
    </source>
</evidence>
<keyword evidence="1" id="KW-0805">Transcription regulation</keyword>
<dbReference type="InterPro" id="IPR050204">
    <property type="entry name" value="AraC_XylS_family_regulators"/>
</dbReference>
<evidence type="ECO:0000313" key="8">
    <source>
        <dbReference type="Proteomes" id="UP000013165"/>
    </source>
</evidence>
<dbReference type="InterPro" id="IPR018060">
    <property type="entry name" value="HTH_AraC"/>
</dbReference>
<keyword evidence="2" id="KW-0238">DNA-binding</keyword>
<evidence type="ECO:0000256" key="2">
    <source>
        <dbReference type="ARBA" id="ARBA00023125"/>
    </source>
</evidence>
<evidence type="ECO:0000259" key="6">
    <source>
        <dbReference type="PROSITE" id="PS01124"/>
    </source>
</evidence>
<organism evidence="7 8">
    <name type="scientific">Marinobacter nanhaiticus D15-8W</name>
    <dbReference type="NCBI Taxonomy" id="626887"/>
    <lineage>
        <taxon>Bacteria</taxon>
        <taxon>Pseudomonadati</taxon>
        <taxon>Pseudomonadota</taxon>
        <taxon>Gammaproteobacteria</taxon>
        <taxon>Pseudomonadales</taxon>
        <taxon>Marinobacteraceae</taxon>
        <taxon>Marinobacter</taxon>
    </lineage>
</organism>
<accession>N6WWF3</accession>
<dbReference type="InterPro" id="IPR020449">
    <property type="entry name" value="Tscrpt_reg_AraC-type_HTH"/>
</dbReference>
<protein>
    <submittedName>
        <fullName evidence="7">Helix-turn-helix domain-containing protein</fullName>
    </submittedName>
</protein>